<dbReference type="InterPro" id="IPR051617">
    <property type="entry name" value="UNC-93-like_regulator"/>
</dbReference>
<feature type="transmembrane region" description="Helical" evidence="6">
    <location>
        <begin position="151"/>
        <end position="177"/>
    </location>
</feature>
<dbReference type="Pfam" id="PF05978">
    <property type="entry name" value="UNC-93"/>
    <property type="match status" value="1"/>
</dbReference>
<dbReference type="GO" id="GO:0016020">
    <property type="term" value="C:membrane"/>
    <property type="evidence" value="ECO:0007669"/>
    <property type="project" value="UniProtKB-SubCell"/>
</dbReference>
<evidence type="ECO:0000256" key="5">
    <source>
        <dbReference type="ARBA" id="ARBA00023136"/>
    </source>
</evidence>
<keyword evidence="3 6" id="KW-0812">Transmembrane</keyword>
<dbReference type="OrthoDB" id="196103at2759"/>
<feature type="transmembrane region" description="Helical" evidence="6">
    <location>
        <begin position="356"/>
        <end position="375"/>
    </location>
</feature>
<feature type="transmembrane region" description="Helical" evidence="6">
    <location>
        <begin position="96"/>
        <end position="119"/>
    </location>
</feature>
<feature type="transmembrane region" description="Helical" evidence="6">
    <location>
        <begin position="284"/>
        <end position="304"/>
    </location>
</feature>
<evidence type="ECO:0000256" key="3">
    <source>
        <dbReference type="ARBA" id="ARBA00022692"/>
    </source>
</evidence>
<keyword evidence="4 6" id="KW-1133">Transmembrane helix</keyword>
<dbReference type="SUPFAM" id="SSF103473">
    <property type="entry name" value="MFS general substrate transporter"/>
    <property type="match status" value="1"/>
</dbReference>
<dbReference type="InterPro" id="IPR010291">
    <property type="entry name" value="Ion_channel_UNC-93"/>
</dbReference>
<feature type="transmembrane region" description="Helical" evidence="6">
    <location>
        <begin position="198"/>
        <end position="220"/>
    </location>
</feature>
<dbReference type="EMBL" id="UYYG01000007">
    <property type="protein sequence ID" value="VDN50749.1"/>
    <property type="molecule type" value="Genomic_DNA"/>
</dbReference>
<evidence type="ECO:0000256" key="2">
    <source>
        <dbReference type="ARBA" id="ARBA00009172"/>
    </source>
</evidence>
<comment type="similarity">
    <text evidence="2">Belongs to the unc-93 family.</text>
</comment>
<evidence type="ECO:0000313" key="8">
    <source>
        <dbReference type="Proteomes" id="UP000038040"/>
    </source>
</evidence>
<keyword evidence="9" id="KW-1185">Reference proteome</keyword>
<sequence>MYRYTTAIIMMIMLMHCNRTDFCYSPLNLFIASKMFEQVFDELAKRFGFDKELFCVIQLGIAFMLVFVGFDAQAFIAENALHSIAFLHPGRINNNAGYYGMAITYLSFTLMTLVTPIIVNKIGAKWSMFAASLVYSLFMLLFILVNNYLYYVMSSLMGAAAACMFTCTLFVNSLILWNGHGVYIKQITSTGNVSRNIGLHWSINFLSSVFGGLIMLIILNKTKTMKYLTMEVIGYIFYGLAITTVMSNILFFFLPNYSVNKFQLSRNFLKNLEKTFSLLLDRRMWLLAICFLYLGFLLGFYLSILPSSMLFSKFIVGYGNEIVAYYAIVLGSGEIIAGLFVSYMSKRIEGFGFMPTMLLAIPLHSCAYLGVLLTFPSDANFHPTTSTTNAEMKLYSANFSLSCWLIISFLLAVGDSFWNTIRTTVITHLYQNNSSQAFALSKFFQVMYLSKDSLATSSILFGSDLVTLHWQILLLASFLIFASISFSILWRINKDDFIAPKMEVAVITAEVKIT</sequence>
<gene>
    <name evidence="7" type="ORF">DME_LOCUS722</name>
</gene>
<proteinExistence type="inferred from homology"/>
<evidence type="ECO:0000313" key="9">
    <source>
        <dbReference type="Proteomes" id="UP000274756"/>
    </source>
</evidence>
<accession>A0A0N4UE87</accession>
<reference evidence="7 9" key="2">
    <citation type="submission" date="2018-11" db="EMBL/GenBank/DDBJ databases">
        <authorList>
            <consortium name="Pathogen Informatics"/>
        </authorList>
    </citation>
    <scope>NUCLEOTIDE SEQUENCE [LARGE SCALE GENOMIC DNA]</scope>
</reference>
<feature type="transmembrane region" description="Helical" evidence="6">
    <location>
        <begin position="468"/>
        <end position="492"/>
    </location>
</feature>
<name>A0A0N4UE87_DRAME</name>
<protein>
    <submittedName>
        <fullName evidence="10">MFS transporter</fullName>
    </submittedName>
</protein>
<reference evidence="10" key="1">
    <citation type="submission" date="2017-02" db="UniProtKB">
        <authorList>
            <consortium name="WormBaseParasite"/>
        </authorList>
    </citation>
    <scope>IDENTIFICATION</scope>
</reference>
<evidence type="ECO:0000313" key="7">
    <source>
        <dbReference type="EMBL" id="VDN50749.1"/>
    </source>
</evidence>
<evidence type="ECO:0000313" key="10">
    <source>
        <dbReference type="WBParaSite" id="DME_0000567701-mRNA-1"/>
    </source>
</evidence>
<dbReference type="PANTHER" id="PTHR23294:SF18">
    <property type="entry name" value="UNC93-LIKE PROTEIN MFSD11"/>
    <property type="match status" value="1"/>
</dbReference>
<dbReference type="AlphaFoldDB" id="A0A0N4UE87"/>
<dbReference type="Proteomes" id="UP000274756">
    <property type="component" value="Unassembled WGS sequence"/>
</dbReference>
<evidence type="ECO:0000256" key="4">
    <source>
        <dbReference type="ARBA" id="ARBA00022989"/>
    </source>
</evidence>
<evidence type="ECO:0000256" key="1">
    <source>
        <dbReference type="ARBA" id="ARBA00004141"/>
    </source>
</evidence>
<dbReference type="STRING" id="318479.A0A0N4UE87"/>
<dbReference type="Gene3D" id="1.20.1250.20">
    <property type="entry name" value="MFS general substrate transporter like domains"/>
    <property type="match status" value="1"/>
</dbReference>
<feature type="transmembrane region" description="Helical" evidence="6">
    <location>
        <begin position="53"/>
        <end position="76"/>
    </location>
</feature>
<keyword evidence="5 6" id="KW-0472">Membrane</keyword>
<dbReference type="WBParaSite" id="DME_0000567701-mRNA-1">
    <property type="protein sequence ID" value="DME_0000567701-mRNA-1"/>
    <property type="gene ID" value="DME_0000567701"/>
</dbReference>
<dbReference type="PANTHER" id="PTHR23294">
    <property type="entry name" value="ET TRANSLATION PRODUCT-RELATED"/>
    <property type="match status" value="1"/>
</dbReference>
<dbReference type="InterPro" id="IPR036259">
    <property type="entry name" value="MFS_trans_sf"/>
</dbReference>
<feature type="transmembrane region" description="Helical" evidence="6">
    <location>
        <begin position="126"/>
        <end position="145"/>
    </location>
</feature>
<dbReference type="Proteomes" id="UP000038040">
    <property type="component" value="Unplaced"/>
</dbReference>
<feature type="transmembrane region" description="Helical" evidence="6">
    <location>
        <begin position="324"/>
        <end position="344"/>
    </location>
</feature>
<comment type="subcellular location">
    <subcellularLocation>
        <location evidence="1">Membrane</location>
        <topology evidence="1">Multi-pass membrane protein</topology>
    </subcellularLocation>
</comment>
<evidence type="ECO:0000256" key="6">
    <source>
        <dbReference type="SAM" id="Phobius"/>
    </source>
</evidence>
<feature type="transmembrane region" description="Helical" evidence="6">
    <location>
        <begin position="232"/>
        <end position="254"/>
    </location>
</feature>
<organism evidence="8 10">
    <name type="scientific">Dracunculus medinensis</name>
    <name type="common">Guinea worm</name>
    <dbReference type="NCBI Taxonomy" id="318479"/>
    <lineage>
        <taxon>Eukaryota</taxon>
        <taxon>Metazoa</taxon>
        <taxon>Ecdysozoa</taxon>
        <taxon>Nematoda</taxon>
        <taxon>Chromadorea</taxon>
        <taxon>Rhabditida</taxon>
        <taxon>Spirurina</taxon>
        <taxon>Dracunculoidea</taxon>
        <taxon>Dracunculidae</taxon>
        <taxon>Dracunculus</taxon>
    </lineage>
</organism>